<dbReference type="GO" id="GO:0008757">
    <property type="term" value="F:S-adenosylmethionine-dependent methyltransferase activity"/>
    <property type="evidence" value="ECO:0007669"/>
    <property type="project" value="InterPro"/>
</dbReference>
<keyword evidence="2" id="KW-0489">Methyltransferase</keyword>
<sequence length="234" mass="24880">MSERTDLGERSDAAALTAATAIAGLALIDVGCGAGANARALAEAGATVLGVEPDPIQAAKNRDAAPTAGVTFVEARAEGLPVASASIDGVVFFRSLHHVPVEAMDAALAEAARALKPTGFLCVIEPGMTGNHFPVMRPFHDETRVRTAAQAALDRMGSRLFRERRSFAFLQRPRYPGFDALVARALGQTFNAIVRERVETDEVRGLFEAGRTEAGDYVFVQPMLLDLFCRPVAA</sequence>
<dbReference type="RefSeq" id="WP_113889931.1">
    <property type="nucleotide sequence ID" value="NZ_QNRK01000014.1"/>
</dbReference>
<dbReference type="OrthoDB" id="9808140at2"/>
<evidence type="ECO:0000313" key="3">
    <source>
        <dbReference type="Proteomes" id="UP000253529"/>
    </source>
</evidence>
<protein>
    <submittedName>
        <fullName evidence="2">Methyltransferase family protein</fullName>
    </submittedName>
</protein>
<dbReference type="SUPFAM" id="SSF53335">
    <property type="entry name" value="S-adenosyl-L-methionine-dependent methyltransferases"/>
    <property type="match status" value="1"/>
</dbReference>
<gene>
    <name evidence="2" type="ORF">DFR50_114131</name>
</gene>
<dbReference type="InterPro" id="IPR029063">
    <property type="entry name" value="SAM-dependent_MTases_sf"/>
</dbReference>
<dbReference type="EMBL" id="QNRK01000014">
    <property type="protein sequence ID" value="RBP12301.1"/>
    <property type="molecule type" value="Genomic_DNA"/>
</dbReference>
<evidence type="ECO:0000259" key="1">
    <source>
        <dbReference type="Pfam" id="PF08241"/>
    </source>
</evidence>
<dbReference type="CDD" id="cd02440">
    <property type="entry name" value="AdoMet_MTases"/>
    <property type="match status" value="1"/>
</dbReference>
<evidence type="ECO:0000313" key="2">
    <source>
        <dbReference type="EMBL" id="RBP12301.1"/>
    </source>
</evidence>
<comment type="caution">
    <text evidence="2">The sequence shown here is derived from an EMBL/GenBank/DDBJ whole genome shotgun (WGS) entry which is preliminary data.</text>
</comment>
<dbReference type="PANTHER" id="PTHR43591:SF24">
    <property type="entry name" value="2-METHOXY-6-POLYPRENYL-1,4-BENZOQUINOL METHYLASE, MITOCHONDRIAL"/>
    <property type="match status" value="1"/>
</dbReference>
<accession>A0A366FCE0</accession>
<dbReference type="GO" id="GO:0032259">
    <property type="term" value="P:methylation"/>
    <property type="evidence" value="ECO:0007669"/>
    <property type="project" value="UniProtKB-KW"/>
</dbReference>
<keyword evidence="3" id="KW-1185">Reference proteome</keyword>
<dbReference type="AlphaFoldDB" id="A0A366FCE0"/>
<reference evidence="2 3" key="1">
    <citation type="submission" date="2018-06" db="EMBL/GenBank/DDBJ databases">
        <title>Genomic Encyclopedia of Type Strains, Phase IV (KMG-IV): sequencing the most valuable type-strain genomes for metagenomic binning, comparative biology and taxonomic classification.</title>
        <authorList>
            <person name="Goeker M."/>
        </authorList>
    </citation>
    <scope>NUCLEOTIDE SEQUENCE [LARGE SCALE GENOMIC DNA]</scope>
    <source>
        <strain evidence="2 3">DSM 24875</strain>
    </source>
</reference>
<dbReference type="PANTHER" id="PTHR43591">
    <property type="entry name" value="METHYLTRANSFERASE"/>
    <property type="match status" value="1"/>
</dbReference>
<dbReference type="Gene3D" id="3.40.50.150">
    <property type="entry name" value="Vaccinia Virus protein VP39"/>
    <property type="match status" value="1"/>
</dbReference>
<feature type="domain" description="Methyltransferase type 11" evidence="1">
    <location>
        <begin position="28"/>
        <end position="122"/>
    </location>
</feature>
<keyword evidence="2" id="KW-0808">Transferase</keyword>
<organism evidence="2 3">
    <name type="scientific">Roseiarcus fermentans</name>
    <dbReference type="NCBI Taxonomy" id="1473586"/>
    <lineage>
        <taxon>Bacteria</taxon>
        <taxon>Pseudomonadati</taxon>
        <taxon>Pseudomonadota</taxon>
        <taxon>Alphaproteobacteria</taxon>
        <taxon>Hyphomicrobiales</taxon>
        <taxon>Roseiarcaceae</taxon>
        <taxon>Roseiarcus</taxon>
    </lineage>
</organism>
<dbReference type="Proteomes" id="UP000253529">
    <property type="component" value="Unassembled WGS sequence"/>
</dbReference>
<dbReference type="Pfam" id="PF08241">
    <property type="entry name" value="Methyltransf_11"/>
    <property type="match status" value="1"/>
</dbReference>
<dbReference type="InterPro" id="IPR013216">
    <property type="entry name" value="Methyltransf_11"/>
</dbReference>
<proteinExistence type="predicted"/>
<name>A0A366FCE0_9HYPH</name>